<dbReference type="EC" id="2.7.10.2" evidence="4"/>
<evidence type="ECO:0000256" key="11">
    <source>
        <dbReference type="ARBA" id="ARBA00022840"/>
    </source>
</evidence>
<evidence type="ECO:0000256" key="9">
    <source>
        <dbReference type="ARBA" id="ARBA00022741"/>
    </source>
</evidence>
<dbReference type="InterPro" id="IPR032807">
    <property type="entry name" value="GNVR"/>
</dbReference>
<dbReference type="CDD" id="cd05387">
    <property type="entry name" value="BY-kinase"/>
    <property type="match status" value="1"/>
</dbReference>
<dbReference type="Proteomes" id="UP001228636">
    <property type="component" value="Unassembled WGS sequence"/>
</dbReference>
<feature type="transmembrane region" description="Helical" evidence="16">
    <location>
        <begin position="494"/>
        <end position="517"/>
    </location>
</feature>
<feature type="transmembrane region" description="Helical" evidence="16">
    <location>
        <begin position="30"/>
        <end position="50"/>
    </location>
</feature>
<keyword evidence="11" id="KW-0067">ATP-binding</keyword>
<accession>A0AAJ1QY58</accession>
<comment type="caution">
    <text evidence="20">The sequence shown here is derived from an EMBL/GenBank/DDBJ whole genome shotgun (WGS) entry which is preliminary data.</text>
</comment>
<dbReference type="PANTHER" id="PTHR32309">
    <property type="entry name" value="TYROSINE-PROTEIN KINASE"/>
    <property type="match status" value="1"/>
</dbReference>
<evidence type="ECO:0000256" key="16">
    <source>
        <dbReference type="SAM" id="Phobius"/>
    </source>
</evidence>
<dbReference type="NCBIfam" id="TIGR01007">
    <property type="entry name" value="eps_fam"/>
    <property type="match status" value="1"/>
</dbReference>
<evidence type="ECO:0000256" key="14">
    <source>
        <dbReference type="ARBA" id="ARBA00023137"/>
    </source>
</evidence>
<evidence type="ECO:0000256" key="3">
    <source>
        <dbReference type="ARBA" id="ARBA00008883"/>
    </source>
</evidence>
<evidence type="ECO:0000256" key="5">
    <source>
        <dbReference type="ARBA" id="ARBA00022475"/>
    </source>
</evidence>
<dbReference type="Gene3D" id="3.40.50.300">
    <property type="entry name" value="P-loop containing nucleotide triphosphate hydrolases"/>
    <property type="match status" value="1"/>
</dbReference>
<dbReference type="InterPro" id="IPR025669">
    <property type="entry name" value="AAA_dom"/>
</dbReference>
<comment type="subcellular location">
    <subcellularLocation>
        <location evidence="1">Cell inner membrane</location>
        <topology evidence="1">Multi-pass membrane protein</topology>
    </subcellularLocation>
</comment>
<dbReference type="Pfam" id="PF02706">
    <property type="entry name" value="Wzz"/>
    <property type="match status" value="1"/>
</dbReference>
<evidence type="ECO:0000256" key="1">
    <source>
        <dbReference type="ARBA" id="ARBA00004429"/>
    </source>
</evidence>
<dbReference type="PANTHER" id="PTHR32309:SF13">
    <property type="entry name" value="FERRIC ENTEROBACTIN TRANSPORT PROTEIN FEPE"/>
    <property type="match status" value="1"/>
</dbReference>
<evidence type="ECO:0000256" key="6">
    <source>
        <dbReference type="ARBA" id="ARBA00022519"/>
    </source>
</evidence>
<evidence type="ECO:0000256" key="10">
    <source>
        <dbReference type="ARBA" id="ARBA00022777"/>
    </source>
</evidence>
<proteinExistence type="inferred from homology"/>
<protein>
    <recommendedName>
        <fullName evidence="4">non-specific protein-tyrosine kinase</fullName>
        <ecNumber evidence="4">2.7.10.2</ecNumber>
    </recommendedName>
</protein>
<keyword evidence="13 16" id="KW-0472">Membrane</keyword>
<keyword evidence="12 16" id="KW-1133">Transmembrane helix</keyword>
<dbReference type="GO" id="GO:0005886">
    <property type="term" value="C:plasma membrane"/>
    <property type="evidence" value="ECO:0007669"/>
    <property type="project" value="UniProtKB-SubCell"/>
</dbReference>
<organism evidence="20 21">
    <name type="scientific">Polaribacter sejongensis</name>
    <dbReference type="NCBI Taxonomy" id="985043"/>
    <lineage>
        <taxon>Bacteria</taxon>
        <taxon>Pseudomonadati</taxon>
        <taxon>Bacteroidota</taxon>
        <taxon>Flavobacteriia</taxon>
        <taxon>Flavobacteriales</taxon>
        <taxon>Flavobacteriaceae</taxon>
    </lineage>
</organism>
<keyword evidence="7 20" id="KW-0808">Transferase</keyword>
<evidence type="ECO:0000256" key="15">
    <source>
        <dbReference type="ARBA" id="ARBA00051245"/>
    </source>
</evidence>
<keyword evidence="14" id="KW-0829">Tyrosine-protein kinase</keyword>
<dbReference type="InterPro" id="IPR003856">
    <property type="entry name" value="LPS_length_determ_N"/>
</dbReference>
<evidence type="ECO:0000259" key="18">
    <source>
        <dbReference type="Pfam" id="PF13614"/>
    </source>
</evidence>
<gene>
    <name evidence="20" type="ORF">QWY81_12550</name>
</gene>
<comment type="similarity">
    <text evidence="2">Belongs to the CpsD/CapB family.</text>
</comment>
<sequence length="783" mass="87776">MQQENPLNYIFQEEEPINIREQLEKYLFHWKWFVFTVIVALGIAYAYSYYTPSQYRVATTILIDDDSNGGLSSELSAFEDLGLIGGGKKSIDNEIGILKSYTLMERVVKELGVYTTFYKEDRGRITELYDTEVPFKITFFSKEKVYDLNTTFKIHVLSASKFELISEDESVKKHVFGESVSTVFGKITITPTKTEIKNINETITVRISALKNVVEGLRGALQVGLMFEKSSLLELSLISQNKEKSTAILDGLVRQYNEDAVAGKNLIGNNTRTFIDERLAVIEKDLSAVDKGVEDFKSNNRLTGIPAEAAIVLENNAELEKKIVDLNTQIRLTDYVMSYITENKENLIPANLGLNDGNLDGNSIQYNELILERNRILKGSSLKNPVIVNLNSQIAQLRGSIYQSLVNLKSSLSISLIDAEKAESKVGYRMSSVPKQDREFRDIERQQQIIETLYLYLLQKREENAISLAVTVPNAKVIDTARGSDSPINAKGKVVYLIAISLGLAIPFAIIYVLFLLDNKVHNTKEVESIVKAPLMGEIPKTKDTSKVIQKDDRSGLSESFRMIRTNLDFMLSGAGIKEGGKTIFITSTLPSEGKTFISVNLSAVLALSNKKVLLIGADIRKPRLEEYLGIKLGKGITHYLTDNSLKVPDVIEHVEALNIDVLHSGVIAPNPSELLSNGRFEDLLAYGKEHYDFVIVDTAPVKLVTDTMLLGRGADLFIYTIRANYLDKRLLEIPAKLYKDKRLPNMTVLLNDVDVEAEYGYGYSYGYGYGEAEVKKSWWKRG</sequence>
<keyword evidence="6" id="KW-0997">Cell inner membrane</keyword>
<name>A0AAJ1QY58_9FLAO</name>
<dbReference type="InterPro" id="IPR050445">
    <property type="entry name" value="Bact_polysacc_biosynth/exp"/>
</dbReference>
<evidence type="ECO:0000313" key="21">
    <source>
        <dbReference type="Proteomes" id="UP001228636"/>
    </source>
</evidence>
<reference evidence="20 21" key="1">
    <citation type="journal article" date="2014" name="Int. J. Syst. Evol. Microbiol.">
        <title>Complete genome sequence of Corynebacterium casei LMG S-19264T (=DSM 44701T), isolated from a smear-ripened cheese.</title>
        <authorList>
            <consortium name="US DOE Joint Genome Institute (JGI-PGF)"/>
            <person name="Walter F."/>
            <person name="Albersmeier A."/>
            <person name="Kalinowski J."/>
            <person name="Ruckert C."/>
        </authorList>
    </citation>
    <scope>NUCLEOTIDE SEQUENCE [LARGE SCALE GENOMIC DNA]</scope>
    <source>
        <strain evidence="20 21">CECT 8670</strain>
    </source>
</reference>
<dbReference type="GO" id="GO:0004715">
    <property type="term" value="F:non-membrane spanning protein tyrosine kinase activity"/>
    <property type="evidence" value="ECO:0007669"/>
    <property type="project" value="UniProtKB-EC"/>
</dbReference>
<evidence type="ECO:0000256" key="7">
    <source>
        <dbReference type="ARBA" id="ARBA00022679"/>
    </source>
</evidence>
<evidence type="ECO:0000256" key="8">
    <source>
        <dbReference type="ARBA" id="ARBA00022692"/>
    </source>
</evidence>
<evidence type="ECO:0000259" key="19">
    <source>
        <dbReference type="Pfam" id="PF13807"/>
    </source>
</evidence>
<feature type="domain" description="Polysaccharide chain length determinant N-terminal" evidence="17">
    <location>
        <begin position="29"/>
        <end position="111"/>
    </location>
</feature>
<keyword evidence="8 16" id="KW-0812">Transmembrane</keyword>
<comment type="similarity">
    <text evidence="3">Belongs to the etk/wzc family.</text>
</comment>
<feature type="domain" description="Tyrosine-protein kinase G-rich" evidence="19">
    <location>
        <begin position="444"/>
        <end position="512"/>
    </location>
</feature>
<dbReference type="GO" id="GO:0005524">
    <property type="term" value="F:ATP binding"/>
    <property type="evidence" value="ECO:0007669"/>
    <property type="project" value="UniProtKB-KW"/>
</dbReference>
<dbReference type="SUPFAM" id="SSF52540">
    <property type="entry name" value="P-loop containing nucleoside triphosphate hydrolases"/>
    <property type="match status" value="1"/>
</dbReference>
<evidence type="ECO:0000259" key="17">
    <source>
        <dbReference type="Pfam" id="PF02706"/>
    </source>
</evidence>
<feature type="domain" description="AAA" evidence="18">
    <location>
        <begin position="593"/>
        <end position="710"/>
    </location>
</feature>
<dbReference type="InterPro" id="IPR005702">
    <property type="entry name" value="Wzc-like_C"/>
</dbReference>
<dbReference type="GO" id="GO:0042802">
    <property type="term" value="F:identical protein binding"/>
    <property type="evidence" value="ECO:0007669"/>
    <property type="project" value="UniProtKB-ARBA"/>
</dbReference>
<comment type="catalytic activity">
    <reaction evidence="15">
        <text>L-tyrosyl-[protein] + ATP = O-phospho-L-tyrosyl-[protein] + ADP + H(+)</text>
        <dbReference type="Rhea" id="RHEA:10596"/>
        <dbReference type="Rhea" id="RHEA-COMP:10136"/>
        <dbReference type="Rhea" id="RHEA-COMP:20101"/>
        <dbReference type="ChEBI" id="CHEBI:15378"/>
        <dbReference type="ChEBI" id="CHEBI:30616"/>
        <dbReference type="ChEBI" id="CHEBI:46858"/>
        <dbReference type="ChEBI" id="CHEBI:61978"/>
        <dbReference type="ChEBI" id="CHEBI:456216"/>
        <dbReference type="EC" id="2.7.10.2"/>
    </reaction>
</comment>
<dbReference type="AlphaFoldDB" id="A0AAJ1QY58"/>
<keyword evidence="10" id="KW-0418">Kinase</keyword>
<dbReference type="Pfam" id="PF13807">
    <property type="entry name" value="GNVR"/>
    <property type="match status" value="1"/>
</dbReference>
<evidence type="ECO:0000256" key="12">
    <source>
        <dbReference type="ARBA" id="ARBA00022989"/>
    </source>
</evidence>
<dbReference type="Pfam" id="PF13614">
    <property type="entry name" value="AAA_31"/>
    <property type="match status" value="1"/>
</dbReference>
<dbReference type="FunFam" id="3.40.50.300:FF:000527">
    <property type="entry name" value="Tyrosine-protein kinase etk"/>
    <property type="match status" value="1"/>
</dbReference>
<dbReference type="RefSeq" id="WP_165733218.1">
    <property type="nucleotide sequence ID" value="NZ_CP103460.1"/>
</dbReference>
<evidence type="ECO:0000256" key="13">
    <source>
        <dbReference type="ARBA" id="ARBA00023136"/>
    </source>
</evidence>
<evidence type="ECO:0000313" key="20">
    <source>
        <dbReference type="EMBL" id="MDN3620287.1"/>
    </source>
</evidence>
<keyword evidence="5" id="KW-1003">Cell membrane</keyword>
<dbReference type="InterPro" id="IPR027417">
    <property type="entry name" value="P-loop_NTPase"/>
</dbReference>
<evidence type="ECO:0000256" key="2">
    <source>
        <dbReference type="ARBA" id="ARBA00007316"/>
    </source>
</evidence>
<evidence type="ECO:0000256" key="4">
    <source>
        <dbReference type="ARBA" id="ARBA00011903"/>
    </source>
</evidence>
<dbReference type="EMBL" id="JAUFQH010000010">
    <property type="protein sequence ID" value="MDN3620287.1"/>
    <property type="molecule type" value="Genomic_DNA"/>
</dbReference>
<keyword evidence="9" id="KW-0547">Nucleotide-binding</keyword>